<gene>
    <name evidence="2" type="ORF">LOKO_01887</name>
</gene>
<keyword evidence="3" id="KW-1185">Reference proteome</keyword>
<accession>A0A0X8HE80</accession>
<name>A0A0X8HE80_9GAMM</name>
<dbReference type="PATRIC" id="fig|507626.3.peg.1883"/>
<dbReference type="InterPro" id="IPR018712">
    <property type="entry name" value="Tle1-like_cat"/>
</dbReference>
<dbReference type="KEGG" id="hco:LOKO_01887"/>
<sequence>MKRIVVCADGTWQCPESDNPTHVLRLARGVAPGCQAGTKQIIYYDQGVGTEGDRIRGGATGAGIDKNIMDCYRFIIHNYELGDQLFLFGFSRGAYTVRSLAGLIRNCGVLRRECAERVNEAYEIYRQRPKSSAPGERKATDFRRKHAVADKTEIEFIGVWDTVGSLGIPAPFLGTLGTSRYLFHDTAPSSIIRHARHAVSIDKNRQDFEPTLWTPKSGIDMKQVWFAGVHTDIGGGYAKRELGDFAGQWMTSEAESCGLALEAHFHSALNPRHTGIQHNEYKGFYRVMRRSHQRTVERCVHQSVRQRWDDPHFTYKSPALQQLLDSVDGDWSKVELVG</sequence>
<dbReference type="Proteomes" id="UP000063387">
    <property type="component" value="Chromosome"/>
</dbReference>
<dbReference type="RefSeq" id="WP_235588828.1">
    <property type="nucleotide sequence ID" value="NZ_CP014226.1"/>
</dbReference>
<dbReference type="PANTHER" id="PTHR33840:SF1">
    <property type="entry name" value="TLE1 PHOSPHOLIPASE DOMAIN-CONTAINING PROTEIN"/>
    <property type="match status" value="1"/>
</dbReference>
<dbReference type="Pfam" id="PF09994">
    <property type="entry name" value="T6SS_Tle1-like_cat"/>
    <property type="match status" value="1"/>
</dbReference>
<evidence type="ECO:0000313" key="3">
    <source>
        <dbReference type="Proteomes" id="UP000063387"/>
    </source>
</evidence>
<feature type="domain" description="T6SS Phospholipase effector Tle1-like catalytic" evidence="1">
    <location>
        <begin position="2"/>
        <end position="253"/>
    </location>
</feature>
<reference evidence="2 3" key="1">
    <citation type="journal article" date="2016" name="Genome Announc.">
        <title>Draft Genome Sequence of 'Halomonas chromatireducens' Strain AGD 8-3, a Haloalkaliphilic Chromate- and Selenite-Reducing Gammaproteobacterium.</title>
        <authorList>
            <person name="Sharko F.S."/>
            <person name="Shapovalova A.A."/>
            <person name="Tsygankova S.V."/>
            <person name="Komova A.V."/>
            <person name="Boulygina E.S."/>
            <person name="Teslyuk A.B."/>
            <person name="Gotovtsev P.M."/>
            <person name="Namsaraev Z.B."/>
            <person name="Khijniak T.V."/>
            <person name="Nedoluzhko A.V."/>
            <person name="Vasilov R.G."/>
        </authorList>
    </citation>
    <scope>NUCLEOTIDE SEQUENCE [LARGE SCALE GENOMIC DNA]</scope>
    <source>
        <strain evidence="2 3">AGD 8-3</strain>
    </source>
</reference>
<organism evidence="2 3">
    <name type="scientific">Halomonas chromatireducens</name>
    <dbReference type="NCBI Taxonomy" id="507626"/>
    <lineage>
        <taxon>Bacteria</taxon>
        <taxon>Pseudomonadati</taxon>
        <taxon>Pseudomonadota</taxon>
        <taxon>Gammaproteobacteria</taxon>
        <taxon>Oceanospirillales</taxon>
        <taxon>Halomonadaceae</taxon>
        <taxon>Halomonas</taxon>
    </lineage>
</organism>
<dbReference type="AlphaFoldDB" id="A0A0X8HE80"/>
<protein>
    <recommendedName>
        <fullName evidence="1">T6SS Phospholipase effector Tle1-like catalytic domain-containing protein</fullName>
    </recommendedName>
</protein>
<dbReference type="PANTHER" id="PTHR33840">
    <property type="match status" value="1"/>
</dbReference>
<proteinExistence type="predicted"/>
<evidence type="ECO:0000313" key="2">
    <source>
        <dbReference type="EMBL" id="AMD00955.1"/>
    </source>
</evidence>
<evidence type="ECO:0000259" key="1">
    <source>
        <dbReference type="Pfam" id="PF09994"/>
    </source>
</evidence>
<reference evidence="2 3" key="2">
    <citation type="submission" date="2016-02" db="EMBL/GenBank/DDBJ databases">
        <authorList>
            <person name="Wen L."/>
            <person name="He K."/>
            <person name="Yang H."/>
        </authorList>
    </citation>
    <scope>NUCLEOTIDE SEQUENCE [LARGE SCALE GENOMIC DNA]</scope>
    <source>
        <strain evidence="2 3">AGD 8-3</strain>
    </source>
</reference>
<dbReference type="EMBL" id="CP014226">
    <property type="protein sequence ID" value="AMD00955.1"/>
    <property type="molecule type" value="Genomic_DNA"/>
</dbReference>